<evidence type="ECO:0000313" key="4">
    <source>
        <dbReference type="Proteomes" id="UP001396898"/>
    </source>
</evidence>
<dbReference type="EMBL" id="JAQQWI010000016">
    <property type="protein sequence ID" value="KAK8008539.1"/>
    <property type="molecule type" value="Genomic_DNA"/>
</dbReference>
<dbReference type="Proteomes" id="UP001396898">
    <property type="component" value="Unassembled WGS sequence"/>
</dbReference>
<keyword evidence="2" id="KW-0732">Signal</keyword>
<evidence type="ECO:0000313" key="3">
    <source>
        <dbReference type="EMBL" id="KAK8008539.1"/>
    </source>
</evidence>
<feature type="compositionally biased region" description="Basic and acidic residues" evidence="1">
    <location>
        <begin position="65"/>
        <end position="78"/>
    </location>
</feature>
<feature type="signal peptide" evidence="2">
    <location>
        <begin position="1"/>
        <end position="19"/>
    </location>
</feature>
<organism evidence="3 4">
    <name type="scientific">Apiospora marii</name>
    <dbReference type="NCBI Taxonomy" id="335849"/>
    <lineage>
        <taxon>Eukaryota</taxon>
        <taxon>Fungi</taxon>
        <taxon>Dikarya</taxon>
        <taxon>Ascomycota</taxon>
        <taxon>Pezizomycotina</taxon>
        <taxon>Sordariomycetes</taxon>
        <taxon>Xylariomycetidae</taxon>
        <taxon>Amphisphaeriales</taxon>
        <taxon>Apiosporaceae</taxon>
        <taxon>Apiospora</taxon>
    </lineage>
</organism>
<keyword evidence="4" id="KW-1185">Reference proteome</keyword>
<feature type="compositionally biased region" description="Gly residues" evidence="1">
    <location>
        <begin position="82"/>
        <end position="94"/>
    </location>
</feature>
<feature type="compositionally biased region" description="Acidic residues" evidence="1">
    <location>
        <begin position="53"/>
        <end position="64"/>
    </location>
</feature>
<proteinExistence type="predicted"/>
<evidence type="ECO:0000256" key="1">
    <source>
        <dbReference type="SAM" id="MobiDB-lite"/>
    </source>
</evidence>
<feature type="compositionally biased region" description="Gly residues" evidence="1">
    <location>
        <begin position="104"/>
        <end position="115"/>
    </location>
</feature>
<name>A0ABR1RE61_9PEZI</name>
<feature type="chain" id="PRO_5046185202" evidence="2">
    <location>
        <begin position="20"/>
        <end position="168"/>
    </location>
</feature>
<gene>
    <name evidence="3" type="ORF">PG991_011090</name>
</gene>
<feature type="compositionally biased region" description="Gly residues" evidence="1">
    <location>
        <begin position="154"/>
        <end position="168"/>
    </location>
</feature>
<sequence>MVKKQTLAAALLLGTNAIANPLPGNGVEPAADKRAAAPETPEPLNLAVKRDDDADNTDQNDDKDDYWHRNHHYWDHHNGWNNKGGWGNGYGGGWNKDKRAADGDGYGGGGGGGRGGWDKRQVAGPNVPPRPKPTPAGTSCAAPPPVAKRQVVAGSGGGHSSGGRGNAP</sequence>
<reference evidence="3 4" key="1">
    <citation type="submission" date="2023-01" db="EMBL/GenBank/DDBJ databases">
        <title>Analysis of 21 Apiospora genomes using comparative genomics revels a genus with tremendous synthesis potential of carbohydrate active enzymes and secondary metabolites.</title>
        <authorList>
            <person name="Sorensen T."/>
        </authorList>
    </citation>
    <scope>NUCLEOTIDE SEQUENCE [LARGE SCALE GENOMIC DNA]</scope>
    <source>
        <strain evidence="3 4">CBS 20057</strain>
    </source>
</reference>
<feature type="region of interest" description="Disordered" evidence="1">
    <location>
        <begin position="15"/>
        <end position="168"/>
    </location>
</feature>
<evidence type="ECO:0000256" key="2">
    <source>
        <dbReference type="SAM" id="SignalP"/>
    </source>
</evidence>
<protein>
    <submittedName>
        <fullName evidence="3">Uncharacterized protein</fullName>
    </submittedName>
</protein>
<accession>A0ABR1RE61</accession>
<comment type="caution">
    <text evidence="3">The sequence shown here is derived from an EMBL/GenBank/DDBJ whole genome shotgun (WGS) entry which is preliminary data.</text>
</comment>